<gene>
    <name evidence="6" type="ORF">CCOS864_03112</name>
</gene>
<keyword evidence="2 4" id="KW-0238">DNA-binding</keyword>
<accession>A0A380T086</accession>
<dbReference type="InterPro" id="IPR009057">
    <property type="entry name" value="Homeodomain-like_sf"/>
</dbReference>
<proteinExistence type="predicted"/>
<feature type="domain" description="HTH tetR-type" evidence="5">
    <location>
        <begin position="5"/>
        <end position="65"/>
    </location>
</feature>
<dbReference type="AlphaFoldDB" id="A0A380T086"/>
<evidence type="ECO:0000313" key="7">
    <source>
        <dbReference type="Proteomes" id="UP000255177"/>
    </source>
</evidence>
<dbReference type="Pfam" id="PF00440">
    <property type="entry name" value="TetR_N"/>
    <property type="match status" value="1"/>
</dbReference>
<evidence type="ECO:0000256" key="2">
    <source>
        <dbReference type="ARBA" id="ARBA00023125"/>
    </source>
</evidence>
<dbReference type="PRINTS" id="PR00455">
    <property type="entry name" value="HTHTETR"/>
</dbReference>
<evidence type="ECO:0000313" key="6">
    <source>
        <dbReference type="EMBL" id="SUQ63659.1"/>
    </source>
</evidence>
<evidence type="ECO:0000256" key="4">
    <source>
        <dbReference type="PROSITE-ProRule" id="PRU00335"/>
    </source>
</evidence>
<dbReference type="PANTHER" id="PTHR30055">
    <property type="entry name" value="HTH-TYPE TRANSCRIPTIONAL REGULATOR RUTR"/>
    <property type="match status" value="1"/>
</dbReference>
<dbReference type="Gene3D" id="1.10.10.60">
    <property type="entry name" value="Homeodomain-like"/>
    <property type="match status" value="1"/>
</dbReference>
<keyword evidence="7" id="KW-1185">Reference proteome</keyword>
<feature type="DNA-binding region" description="H-T-H motif" evidence="4">
    <location>
        <begin position="28"/>
        <end position="47"/>
    </location>
</feature>
<dbReference type="InterPro" id="IPR050109">
    <property type="entry name" value="HTH-type_TetR-like_transc_reg"/>
</dbReference>
<dbReference type="GO" id="GO:0000976">
    <property type="term" value="F:transcription cis-regulatory region binding"/>
    <property type="evidence" value="ECO:0007669"/>
    <property type="project" value="TreeGrafter"/>
</dbReference>
<keyword evidence="3" id="KW-0804">Transcription</keyword>
<reference evidence="7" key="1">
    <citation type="submission" date="2018-07" db="EMBL/GenBank/DDBJ databases">
        <authorList>
            <person name="Blom J."/>
        </authorList>
    </citation>
    <scope>NUCLEOTIDE SEQUENCE [LARGE SCALE GENOMIC DNA]</scope>
    <source>
        <strain evidence="7">CCOS 864</strain>
    </source>
</reference>
<dbReference type="Gene3D" id="1.10.357.10">
    <property type="entry name" value="Tetracycline Repressor, domain 2"/>
    <property type="match status" value="1"/>
</dbReference>
<dbReference type="InterPro" id="IPR001647">
    <property type="entry name" value="HTH_TetR"/>
</dbReference>
<dbReference type="RefSeq" id="WP_115087205.1">
    <property type="nucleotide sequence ID" value="NZ_CBCSFG010000015.1"/>
</dbReference>
<organism evidence="6 7">
    <name type="scientific">Pseudomonas wadenswilerensis</name>
    <dbReference type="NCBI Taxonomy" id="1785161"/>
    <lineage>
        <taxon>Bacteria</taxon>
        <taxon>Pseudomonadati</taxon>
        <taxon>Pseudomonadota</taxon>
        <taxon>Gammaproteobacteria</taxon>
        <taxon>Pseudomonadales</taxon>
        <taxon>Pseudomonadaceae</taxon>
        <taxon>Pseudomonas</taxon>
    </lineage>
</organism>
<evidence type="ECO:0000256" key="3">
    <source>
        <dbReference type="ARBA" id="ARBA00023163"/>
    </source>
</evidence>
<evidence type="ECO:0000256" key="1">
    <source>
        <dbReference type="ARBA" id="ARBA00023015"/>
    </source>
</evidence>
<protein>
    <submittedName>
        <fullName evidence="6">Bacterial regulatory s, tetR family protein</fullName>
    </submittedName>
</protein>
<dbReference type="EMBL" id="UIDD01000008">
    <property type="protein sequence ID" value="SUQ63659.1"/>
    <property type="molecule type" value="Genomic_DNA"/>
</dbReference>
<name>A0A380T086_9PSED</name>
<dbReference type="PANTHER" id="PTHR30055:SF238">
    <property type="entry name" value="MYCOFACTOCIN BIOSYNTHESIS TRANSCRIPTIONAL REGULATOR MFTR-RELATED"/>
    <property type="match status" value="1"/>
</dbReference>
<dbReference type="PROSITE" id="PS50977">
    <property type="entry name" value="HTH_TETR_2"/>
    <property type="match status" value="1"/>
</dbReference>
<dbReference type="Proteomes" id="UP000255177">
    <property type="component" value="Unassembled WGS sequence"/>
</dbReference>
<keyword evidence="1" id="KW-0805">Transcription regulation</keyword>
<dbReference type="GO" id="GO:0003700">
    <property type="term" value="F:DNA-binding transcription factor activity"/>
    <property type="evidence" value="ECO:0007669"/>
    <property type="project" value="TreeGrafter"/>
</dbReference>
<evidence type="ECO:0000259" key="5">
    <source>
        <dbReference type="PROSITE" id="PS50977"/>
    </source>
</evidence>
<dbReference type="SUPFAM" id="SSF46689">
    <property type="entry name" value="Homeodomain-like"/>
    <property type="match status" value="1"/>
</dbReference>
<sequence>MRSLTPSAEKICAIAVEQFAELGYDASSLNDIAAAAGMRKPSLYAHFAGKDDLFQVVYARALQAEHEYLEACFAEKVTAGELPGQRFAERLNQRYQASAHLRFMLRTAFFPPSELRPVISAGFEAYLARLGELFALALHRYAPGLDEEQQRLYGDGYLGIVDSLNVELIYAGAEAFERRLAALWRLFGESLARL</sequence>